<dbReference type="SMART" id="SM00271">
    <property type="entry name" value="DnaJ"/>
    <property type="match status" value="1"/>
</dbReference>
<keyword evidence="11" id="KW-1185">Reference proteome</keyword>
<dbReference type="GO" id="GO:0001671">
    <property type="term" value="F:ATPase activator activity"/>
    <property type="evidence" value="ECO:0007669"/>
    <property type="project" value="UniProtKB-ARBA"/>
</dbReference>
<evidence type="ECO:0000256" key="3">
    <source>
        <dbReference type="ARBA" id="ARBA00023010"/>
    </source>
</evidence>
<evidence type="ECO:0000256" key="6">
    <source>
        <dbReference type="ARBA" id="ARBA00023186"/>
    </source>
</evidence>
<dbReference type="AlphaFoldDB" id="G3AWQ8"/>
<dbReference type="SUPFAM" id="SSF46565">
    <property type="entry name" value="Chaperone J-domain"/>
    <property type="match status" value="1"/>
</dbReference>
<dbReference type="KEGG" id="cten:18250110"/>
<accession>G3AWQ8</accession>
<name>G3AWQ8_CANTC</name>
<dbReference type="HOGENOM" id="CLU_017633_13_4_1"/>
<evidence type="ECO:0000256" key="4">
    <source>
        <dbReference type="ARBA" id="ARBA00023128"/>
    </source>
</evidence>
<dbReference type="GO" id="GO:0030150">
    <property type="term" value="P:protein import into mitochondrial matrix"/>
    <property type="evidence" value="ECO:0007669"/>
    <property type="project" value="TreeGrafter"/>
</dbReference>
<evidence type="ECO:0000256" key="2">
    <source>
        <dbReference type="ARBA" id="ARBA00022792"/>
    </source>
</evidence>
<comment type="function">
    <text evidence="7">Essential component of the PAM complex, a complex required for the translocation of transit peptide-containing proteins from the inner membrane into the mitochondrial matrix in an ATP-dependent manner. In the complex, it is required to stimulate activity of mtHSP70 (SSC1).</text>
</comment>
<evidence type="ECO:0000256" key="1">
    <source>
        <dbReference type="ARBA" id="ARBA00004273"/>
    </source>
</evidence>
<dbReference type="FunFam" id="1.10.287.110:FF:000001">
    <property type="entry name" value="Import inner membrane translocase subunit tim14"/>
    <property type="match status" value="1"/>
</dbReference>
<keyword evidence="2" id="KW-0999">Mitochondrion inner membrane</keyword>
<dbReference type="GO" id="GO:0001405">
    <property type="term" value="C:PAM complex, Tim23 associated import motor"/>
    <property type="evidence" value="ECO:0007669"/>
    <property type="project" value="TreeGrafter"/>
</dbReference>
<keyword evidence="3" id="KW-0653">Protein transport</keyword>
<dbReference type="PROSITE" id="PS50076">
    <property type="entry name" value="DNAJ_2"/>
    <property type="match status" value="1"/>
</dbReference>
<keyword evidence="4" id="KW-0496">Mitochondrion</keyword>
<feature type="domain" description="J" evidence="9">
    <location>
        <begin position="80"/>
        <end position="140"/>
    </location>
</feature>
<evidence type="ECO:0000313" key="10">
    <source>
        <dbReference type="EMBL" id="EGV66591.1"/>
    </source>
</evidence>
<dbReference type="STRING" id="590646.G3AWQ8"/>
<gene>
    <name evidence="10" type="ORF">CANTEDRAFT_91766</name>
</gene>
<comment type="subunit">
    <text evidence="8">Heterodimer with PAM16. Component of the PAM complex, at least composed of mtHsp70, MGE1, TIM44, PAM16, PAM17 and PAM18.</text>
</comment>
<dbReference type="CDD" id="cd06257">
    <property type="entry name" value="DnaJ"/>
    <property type="match status" value="1"/>
</dbReference>
<dbReference type="GeneID" id="18250110"/>
<dbReference type="OrthoDB" id="5553750at2759"/>
<proteinExistence type="predicted"/>
<comment type="subcellular location">
    <subcellularLocation>
        <location evidence="1">Mitochondrion inner membrane</location>
    </subcellularLocation>
</comment>
<evidence type="ECO:0000256" key="7">
    <source>
        <dbReference type="ARBA" id="ARBA00037395"/>
    </source>
</evidence>
<keyword evidence="3" id="KW-0811">Translocation</keyword>
<dbReference type="EMBL" id="GL996510">
    <property type="protein sequence ID" value="EGV66591.1"/>
    <property type="molecule type" value="Genomic_DNA"/>
</dbReference>
<dbReference type="Gene3D" id="1.10.287.110">
    <property type="entry name" value="DnaJ domain"/>
    <property type="match status" value="1"/>
</dbReference>
<dbReference type="eggNOG" id="KOG0723">
    <property type="taxonomic scope" value="Eukaryota"/>
</dbReference>
<dbReference type="InterPro" id="IPR036869">
    <property type="entry name" value="J_dom_sf"/>
</dbReference>
<reference evidence="10 11" key="1">
    <citation type="journal article" date="2011" name="Proc. Natl. Acad. Sci. U.S.A.">
        <title>Comparative genomics of xylose-fermenting fungi for enhanced biofuel production.</title>
        <authorList>
            <person name="Wohlbach D.J."/>
            <person name="Kuo A."/>
            <person name="Sato T.K."/>
            <person name="Potts K.M."/>
            <person name="Salamov A.A."/>
            <person name="LaButti K.M."/>
            <person name="Sun H."/>
            <person name="Clum A."/>
            <person name="Pangilinan J.L."/>
            <person name="Lindquist E.A."/>
            <person name="Lucas S."/>
            <person name="Lapidus A."/>
            <person name="Jin M."/>
            <person name="Gunawan C."/>
            <person name="Balan V."/>
            <person name="Dale B.E."/>
            <person name="Jeffries T.W."/>
            <person name="Zinkel R."/>
            <person name="Barry K.W."/>
            <person name="Grigoriev I.V."/>
            <person name="Gasch A.P."/>
        </authorList>
    </citation>
    <scope>NUCLEOTIDE SEQUENCE [LARGE SCALE GENOMIC DNA]</scope>
    <source>
        <strain evidence="11">ATCC 10573 / BCRC 21748 / CBS 615 / JCM 9827 / NBRC 10315 / NRRL Y-1498 / VKM Y-70</strain>
    </source>
</reference>
<organism evidence="11">
    <name type="scientific">Candida tenuis (strain ATCC 10573 / BCRC 21748 / CBS 615 / JCM 9827 / NBRC 10315 / NRRL Y-1498 / VKM Y-70)</name>
    <name type="common">Yeast</name>
    <name type="synonym">Yamadazyma tenuis</name>
    <dbReference type="NCBI Taxonomy" id="590646"/>
    <lineage>
        <taxon>Eukaryota</taxon>
        <taxon>Fungi</taxon>
        <taxon>Dikarya</taxon>
        <taxon>Ascomycota</taxon>
        <taxon>Saccharomycotina</taxon>
        <taxon>Pichiomycetes</taxon>
        <taxon>Debaryomycetaceae</taxon>
        <taxon>Yamadazyma</taxon>
    </lineage>
</organism>
<keyword evidence="6" id="KW-0143">Chaperone</keyword>
<evidence type="ECO:0000256" key="5">
    <source>
        <dbReference type="ARBA" id="ARBA00023136"/>
    </source>
</evidence>
<evidence type="ECO:0000256" key="8">
    <source>
        <dbReference type="ARBA" id="ARBA00062349"/>
    </source>
</evidence>
<keyword evidence="5" id="KW-0472">Membrane</keyword>
<dbReference type="InterPro" id="IPR001623">
    <property type="entry name" value="DnaJ_domain"/>
</dbReference>
<evidence type="ECO:0000313" key="11">
    <source>
        <dbReference type="Proteomes" id="UP000000707"/>
    </source>
</evidence>
<evidence type="ECO:0000259" key="9">
    <source>
        <dbReference type="PROSITE" id="PS50076"/>
    </source>
</evidence>
<dbReference type="PANTHER" id="PTHR12763">
    <property type="match status" value="1"/>
</dbReference>
<keyword evidence="3" id="KW-0813">Transport</keyword>
<dbReference type="Proteomes" id="UP000000707">
    <property type="component" value="Unassembled WGS sequence"/>
</dbReference>
<sequence>MVLPIIVGVGATIVAFAVKTTASAYRKFNLLTPEMIGLLNNIKVQRPTTFDVSHPHASQHDYIRRRFINEGFGAKMTENEALMVLGIEGDEIIHLNKQIIKDRYRKLMIANHPDRNGSVYLSQKINEAKAILDESPLSRK</sequence>
<dbReference type="PANTHER" id="PTHR12763:SF29">
    <property type="entry name" value="MITOCHONDRIAL DNAJ HOMOLOG 2"/>
    <property type="match status" value="1"/>
</dbReference>
<protein>
    <recommendedName>
        <fullName evidence="9">J domain-containing protein</fullName>
    </recommendedName>
</protein>